<sequence>MCERNVSSYHCLELFVGSIWCSMSSNSQPSGMQFRPVIPAQQGQPFVPMGSQQFGHAGQGNVGMPVVQSQQHQYSQPMQHLGPRPIQPGHPAPSLYVQTNRPLTSGPPHPQQTIPHLSNHMPGVAVSGAPPHSSYTFTPSYGQPQDNVNVNGFAQYQPSSQVHAPTVGQSWLSSASQSVAPVAQAQHPGIQSSSTTSTDAATTAPSQQSSSDWQEHTSADGRRYYYNKRTRQSSWEKPLELMSPIERADASTVWKEFTSAEGRKYYYNKITQQSTWTIPEELKLAREQAQKAASQGMQSETSGTPIATDVSSAEISAAVNSVGSNASSTSTGVISSPVSVAPIPATSTPLQLVATTSSPTVVEPSPVVSMNSALTGVAGSLGGAANSHDSNMSSIVENQASHGVSTSVDGASLQDIEEAKRGMPVAGKINVTSIEEKANDDEPLVYANKLEAKNAFKALLESANVQSDWTWEQAMREIINDKRYTALKTLGERKQAFNEYLGQRKKLEAEERRMRQKRAREEFTKMLEECKELTSSTRWSKAVSMFENDERFKAVERARDREDLFDTYLMDLEKKERENAAEELNRNKAEYRKFLESCDFIKVSSQWRKVQDRLEDDERCSRLEKLDRLLIFQDYIRDLEKEDEEKKRTKKEQLRRSERKNRDAFRKLLEEHIDTGILTAKTRWREYCLKVKDLPQYQAVVSNTSGSTPRDLFEEVAEDLEKQYHEDKARIKDVIKLGKFVVVSTSAFEDFKAAVIEDDHPPISEINLKLIYEDFLEKAKEKEEKEAKKRQRLAEEFTELLHSFKDITASSTWEDCKPLIEETQEYRSIGDESVGREVFEEYITHLKGKAKEKERKREEEKAKKEREREEKEKRKEKEKDKERDREKERHKKDETDSENLDVTDNHGYKEDKKKEKDKERKHRKRHQSSTEDVDSEREEKEDSKKSRRHGSDRKKSRKHANSPESDNESRHKRHKRDRRDGSRKTGVYDDLEDGELGEDGEIRGH</sequence>
<name>A0ACB9NLN6_BAUVA</name>
<dbReference type="EMBL" id="CM039431">
    <property type="protein sequence ID" value="KAI4337080.1"/>
    <property type="molecule type" value="Genomic_DNA"/>
</dbReference>
<proteinExistence type="predicted"/>
<accession>A0ACB9NLN6</accession>
<reference evidence="1 2" key="1">
    <citation type="journal article" date="2022" name="DNA Res.">
        <title>Chromosomal-level genome assembly of the orchid tree Bauhinia variegata (Leguminosae; Cercidoideae) supports the allotetraploid origin hypothesis of Bauhinia.</title>
        <authorList>
            <person name="Zhong Y."/>
            <person name="Chen Y."/>
            <person name="Zheng D."/>
            <person name="Pang J."/>
            <person name="Liu Y."/>
            <person name="Luo S."/>
            <person name="Meng S."/>
            <person name="Qian L."/>
            <person name="Wei D."/>
            <person name="Dai S."/>
            <person name="Zhou R."/>
        </authorList>
    </citation>
    <scope>NUCLEOTIDE SEQUENCE [LARGE SCALE GENOMIC DNA]</scope>
    <source>
        <strain evidence="1">BV-YZ2020</strain>
    </source>
</reference>
<protein>
    <submittedName>
        <fullName evidence="1">Uncharacterized protein</fullName>
    </submittedName>
</protein>
<evidence type="ECO:0000313" key="2">
    <source>
        <dbReference type="Proteomes" id="UP000828941"/>
    </source>
</evidence>
<comment type="caution">
    <text evidence="1">The sequence shown here is derived from an EMBL/GenBank/DDBJ whole genome shotgun (WGS) entry which is preliminary data.</text>
</comment>
<organism evidence="1 2">
    <name type="scientific">Bauhinia variegata</name>
    <name type="common">Purple orchid tree</name>
    <name type="synonym">Phanera variegata</name>
    <dbReference type="NCBI Taxonomy" id="167791"/>
    <lineage>
        <taxon>Eukaryota</taxon>
        <taxon>Viridiplantae</taxon>
        <taxon>Streptophyta</taxon>
        <taxon>Embryophyta</taxon>
        <taxon>Tracheophyta</taxon>
        <taxon>Spermatophyta</taxon>
        <taxon>Magnoliopsida</taxon>
        <taxon>eudicotyledons</taxon>
        <taxon>Gunneridae</taxon>
        <taxon>Pentapetalae</taxon>
        <taxon>rosids</taxon>
        <taxon>fabids</taxon>
        <taxon>Fabales</taxon>
        <taxon>Fabaceae</taxon>
        <taxon>Cercidoideae</taxon>
        <taxon>Cercideae</taxon>
        <taxon>Bauhiniinae</taxon>
        <taxon>Bauhinia</taxon>
    </lineage>
</organism>
<dbReference type="Proteomes" id="UP000828941">
    <property type="component" value="Chromosome 6"/>
</dbReference>
<evidence type="ECO:0000313" key="1">
    <source>
        <dbReference type="EMBL" id="KAI4337080.1"/>
    </source>
</evidence>
<gene>
    <name evidence="1" type="ORF">L6164_015535</name>
</gene>
<keyword evidence="2" id="KW-1185">Reference proteome</keyword>